<reference evidence="1" key="1">
    <citation type="journal article" date="2017" name="Science">
        <title>Giant viruses with an expanded complement of translation system components.</title>
        <authorList>
            <person name="Schulz F."/>
            <person name="Yutin N."/>
            <person name="Ivanova N.N."/>
            <person name="Ortega D.R."/>
            <person name="Lee T.K."/>
            <person name="Vierheilig J."/>
            <person name="Daims H."/>
            <person name="Horn M."/>
            <person name="Wagner M."/>
            <person name="Jensen G.J."/>
            <person name="Kyrpides N.C."/>
            <person name="Koonin E.V."/>
            <person name="Woyke T."/>
        </authorList>
    </citation>
    <scope>NUCLEOTIDE SEQUENCE</scope>
    <source>
        <strain evidence="1">KNV1</strain>
    </source>
</reference>
<organism evidence="1">
    <name type="scientific">Klosneuvirus KNV1</name>
    <dbReference type="NCBI Taxonomy" id="1977640"/>
    <lineage>
        <taxon>Viruses</taxon>
        <taxon>Varidnaviria</taxon>
        <taxon>Bamfordvirae</taxon>
        <taxon>Nucleocytoviricota</taxon>
        <taxon>Megaviricetes</taxon>
        <taxon>Imitervirales</taxon>
        <taxon>Mimiviridae</taxon>
        <taxon>Klosneuvirinae</taxon>
        <taxon>Klosneuvirus</taxon>
    </lineage>
</organism>
<sequence length="163" mass="19450">MSNNIDKELTTTEYKFFRLIHTKYNYQQDCVMALTEQSCDIVIHKLKNLFASDNKHMLISDCDAISNIKVIFSHYIPLGMTIELRQFARNKKNIQRINYKIIDNRTIHLQLDQPINIVYYNHNSYLYFNMKSEAKNNIYLEYDVIYVNNDLRNKLLNDDNLAI</sequence>
<evidence type="ECO:0000313" key="1">
    <source>
        <dbReference type="EMBL" id="ARF12419.1"/>
    </source>
</evidence>
<dbReference type="EMBL" id="KY684112">
    <property type="protein sequence ID" value="ARF12419.1"/>
    <property type="molecule type" value="Genomic_DNA"/>
</dbReference>
<name>A0A1V0SL00_9VIRU</name>
<proteinExistence type="predicted"/>
<gene>
    <name evidence="1" type="ORF">Klosneuvirus_5_89</name>
</gene>
<protein>
    <submittedName>
        <fullName evidence="1">Uncharacterized protein</fullName>
    </submittedName>
</protein>
<accession>A0A1V0SL00</accession>